<sequence length="244" mass="26300">MGVGAVGRAHRRTRVRVGADAAVAGADGSGPGAPVSEFVDDGLVRCDWATGSQLYRDYHDHEWGKALHGDDAMFERLCLEAFQSGLSWITILRKRPAFRAAFAGFEIAKVAEFDDTDRARLLADAGIVRNRAKIDAAIANARVARDLPIGLDELVWSFAPEPRPRPATIADVPATTPESIALAKELKRRGFAFVGPTTAYALMQATGMVDDHLAVCWVQAVPKGTDSGVRFATQVSARVGNREE</sequence>
<dbReference type="Pfam" id="PF03352">
    <property type="entry name" value="Adenine_glyco"/>
    <property type="match status" value="1"/>
</dbReference>
<dbReference type="SUPFAM" id="SSF48150">
    <property type="entry name" value="DNA-glycosylase"/>
    <property type="match status" value="1"/>
</dbReference>
<dbReference type="NCBIfam" id="TIGR00624">
    <property type="entry name" value="tag"/>
    <property type="match status" value="1"/>
</dbReference>
<dbReference type="GO" id="GO:0046872">
    <property type="term" value="F:metal ion binding"/>
    <property type="evidence" value="ECO:0007669"/>
    <property type="project" value="UniProtKB-KW"/>
</dbReference>
<feature type="binding site" evidence="1">
    <location>
        <position position="59"/>
    </location>
    <ligand>
        <name>Zn(2+)</name>
        <dbReference type="ChEBI" id="CHEBI:29105"/>
    </ligand>
</feature>
<evidence type="ECO:0000313" key="2">
    <source>
        <dbReference type="EMBL" id="NKX88471.1"/>
    </source>
</evidence>
<gene>
    <name evidence="2" type="ORF">HGA10_14260</name>
</gene>
<dbReference type="GO" id="GO:0006284">
    <property type="term" value="P:base-excision repair"/>
    <property type="evidence" value="ECO:0007669"/>
    <property type="project" value="InterPro"/>
</dbReference>
<proteinExistence type="predicted"/>
<evidence type="ECO:0000313" key="3">
    <source>
        <dbReference type="Proteomes" id="UP000572007"/>
    </source>
</evidence>
<dbReference type="Gene3D" id="1.10.340.30">
    <property type="entry name" value="Hypothetical protein, domain 2"/>
    <property type="match status" value="1"/>
</dbReference>
<dbReference type="GO" id="GO:0008725">
    <property type="term" value="F:DNA-3-methyladenine glycosylase activity"/>
    <property type="evidence" value="ECO:0007669"/>
    <property type="project" value="InterPro"/>
</dbReference>
<dbReference type="InterPro" id="IPR052891">
    <property type="entry name" value="DNA-3mA_glycosylase"/>
</dbReference>
<dbReference type="PANTHER" id="PTHR30037:SF4">
    <property type="entry name" value="DNA-3-METHYLADENINE GLYCOSYLASE I"/>
    <property type="match status" value="1"/>
</dbReference>
<accession>A0A846W5K4</accession>
<dbReference type="Proteomes" id="UP000572007">
    <property type="component" value="Unassembled WGS sequence"/>
</dbReference>
<comment type="caution">
    <text evidence="2">The sequence shown here is derived from an EMBL/GenBank/DDBJ whole genome shotgun (WGS) entry which is preliminary data.</text>
</comment>
<dbReference type="InterPro" id="IPR004597">
    <property type="entry name" value="Tag"/>
</dbReference>
<name>A0A846W5K4_9NOCA</name>
<dbReference type="InterPro" id="IPR005019">
    <property type="entry name" value="Adenine_glyco"/>
</dbReference>
<dbReference type="EMBL" id="JAAXOM010000003">
    <property type="protein sequence ID" value="NKX88471.1"/>
    <property type="molecule type" value="Genomic_DNA"/>
</dbReference>
<keyword evidence="1" id="KW-0479">Metal-binding</keyword>
<feature type="binding site" evidence="1">
    <location>
        <position position="212"/>
    </location>
    <ligand>
        <name>Zn(2+)</name>
        <dbReference type="ChEBI" id="CHEBI:29105"/>
    </ligand>
</feature>
<feature type="binding site" evidence="1">
    <location>
        <position position="216"/>
    </location>
    <ligand>
        <name>Zn(2+)</name>
        <dbReference type="ChEBI" id="CHEBI:29105"/>
    </ligand>
</feature>
<dbReference type="PANTHER" id="PTHR30037">
    <property type="entry name" value="DNA-3-METHYLADENINE GLYCOSYLASE 1"/>
    <property type="match status" value="1"/>
</dbReference>
<reference evidence="2 3" key="1">
    <citation type="submission" date="2020-04" db="EMBL/GenBank/DDBJ databases">
        <title>MicrobeNet Type strains.</title>
        <authorList>
            <person name="Nicholson A.C."/>
        </authorList>
    </citation>
    <scope>NUCLEOTIDE SEQUENCE [LARGE SCALE GENOMIC DNA]</scope>
    <source>
        <strain evidence="2 3">DSM 44960</strain>
    </source>
</reference>
<dbReference type="AlphaFoldDB" id="A0A846W5K4"/>
<evidence type="ECO:0000256" key="1">
    <source>
        <dbReference type="PIRSR" id="PIRSR604597-1"/>
    </source>
</evidence>
<protein>
    <submittedName>
        <fullName evidence="2">DNA-3-methyladenine glycosylase I</fullName>
    </submittedName>
</protein>
<keyword evidence="3" id="KW-1185">Reference proteome</keyword>
<keyword evidence="1" id="KW-0862">Zinc</keyword>
<dbReference type="InterPro" id="IPR011257">
    <property type="entry name" value="DNA_glycosylase"/>
</dbReference>
<organism evidence="2 3">
    <name type="scientific">Nocardia coubleae</name>
    <dbReference type="NCBI Taxonomy" id="356147"/>
    <lineage>
        <taxon>Bacteria</taxon>
        <taxon>Bacillati</taxon>
        <taxon>Actinomycetota</taxon>
        <taxon>Actinomycetes</taxon>
        <taxon>Mycobacteriales</taxon>
        <taxon>Nocardiaceae</taxon>
        <taxon>Nocardia</taxon>
    </lineage>
</organism>
<feature type="binding site" evidence="1">
    <location>
        <position position="46"/>
    </location>
    <ligand>
        <name>Zn(2+)</name>
        <dbReference type="ChEBI" id="CHEBI:29105"/>
    </ligand>
</feature>